<reference evidence="1" key="1">
    <citation type="submission" date="2019-08" db="EMBL/GenBank/DDBJ databases">
        <authorList>
            <person name="Kucharzyk K."/>
            <person name="Murdoch R.W."/>
            <person name="Higgins S."/>
            <person name="Loffler F."/>
        </authorList>
    </citation>
    <scope>NUCLEOTIDE SEQUENCE</scope>
</reference>
<dbReference type="Pfam" id="PF10758">
    <property type="entry name" value="DUF2586"/>
    <property type="match status" value="1"/>
</dbReference>
<accession>A0A645JBM6</accession>
<dbReference type="InterPro" id="IPR019694">
    <property type="entry name" value="Phage_HP1_Orf23"/>
</dbReference>
<proteinExistence type="predicted"/>
<sequence>MQGELEARAKFMFPPLQKMIEAKEISAAEITVPDGQEETIVNDETMRVKIRFVSRGYIREIEVDLGRAQAQS</sequence>
<dbReference type="AlphaFoldDB" id="A0A645JBM6"/>
<protein>
    <submittedName>
        <fullName evidence="1">Uncharacterized protein</fullName>
    </submittedName>
</protein>
<organism evidence="1">
    <name type="scientific">bioreactor metagenome</name>
    <dbReference type="NCBI Taxonomy" id="1076179"/>
    <lineage>
        <taxon>unclassified sequences</taxon>
        <taxon>metagenomes</taxon>
        <taxon>ecological metagenomes</taxon>
    </lineage>
</organism>
<evidence type="ECO:0000313" key="1">
    <source>
        <dbReference type="EMBL" id="MPN60480.1"/>
    </source>
</evidence>
<dbReference type="EMBL" id="VSSQ01135803">
    <property type="protein sequence ID" value="MPN60480.1"/>
    <property type="molecule type" value="Genomic_DNA"/>
</dbReference>
<name>A0A645JBM6_9ZZZZ</name>
<comment type="caution">
    <text evidence="1">The sequence shown here is derived from an EMBL/GenBank/DDBJ whole genome shotgun (WGS) entry which is preliminary data.</text>
</comment>
<gene>
    <name evidence="1" type="ORF">SDC9_208208</name>
</gene>